<feature type="domain" description="SpoVT-AbrB" evidence="2">
    <location>
        <begin position="3"/>
        <end position="46"/>
    </location>
</feature>
<gene>
    <name evidence="3" type="ORF">NP589_12630</name>
</gene>
<dbReference type="EMBL" id="JANIBL010000037">
    <property type="protein sequence ID" value="MCQ8118276.1"/>
    <property type="molecule type" value="Genomic_DNA"/>
</dbReference>
<keyword evidence="1" id="KW-0238">DNA-binding</keyword>
<sequence length="79" mass="9013">MRTNIRKVGNSRGVIIPAALLAACELSDEVELTVQGKTLIIEALRTPRQNWFTAFKPEQADDDVWSELPPDEDDEEWSW</sequence>
<dbReference type="RefSeq" id="WP_256607316.1">
    <property type="nucleotide sequence ID" value="NZ_JANIBL010000037.1"/>
</dbReference>
<evidence type="ECO:0000313" key="4">
    <source>
        <dbReference type="Proteomes" id="UP001524570"/>
    </source>
</evidence>
<dbReference type="Pfam" id="PF04014">
    <property type="entry name" value="MazE_antitoxin"/>
    <property type="match status" value="1"/>
</dbReference>
<dbReference type="InterPro" id="IPR007159">
    <property type="entry name" value="SpoVT-AbrB_dom"/>
</dbReference>
<dbReference type="PROSITE" id="PS51257">
    <property type="entry name" value="PROKAR_LIPOPROTEIN"/>
    <property type="match status" value="1"/>
</dbReference>
<dbReference type="Proteomes" id="UP001524570">
    <property type="component" value="Unassembled WGS sequence"/>
</dbReference>
<dbReference type="Gene3D" id="2.10.260.10">
    <property type="match status" value="1"/>
</dbReference>
<evidence type="ECO:0000313" key="3">
    <source>
        <dbReference type="EMBL" id="MCQ8118276.1"/>
    </source>
</evidence>
<comment type="caution">
    <text evidence="3">The sequence shown here is derived from an EMBL/GenBank/DDBJ whole genome shotgun (WGS) entry which is preliminary data.</text>
</comment>
<protein>
    <recommendedName>
        <fullName evidence="2">SpoVT-AbrB domain-containing protein</fullName>
    </recommendedName>
</protein>
<dbReference type="SUPFAM" id="SSF89447">
    <property type="entry name" value="AbrB/MazE/MraZ-like"/>
    <property type="match status" value="1"/>
</dbReference>
<evidence type="ECO:0000256" key="1">
    <source>
        <dbReference type="PROSITE-ProRule" id="PRU01076"/>
    </source>
</evidence>
<accession>A0ABT1TV83</accession>
<proteinExistence type="predicted"/>
<dbReference type="InterPro" id="IPR037914">
    <property type="entry name" value="SpoVT-AbrB_sf"/>
</dbReference>
<dbReference type="SMART" id="SM00966">
    <property type="entry name" value="SpoVT_AbrB"/>
    <property type="match status" value="1"/>
</dbReference>
<keyword evidence="4" id="KW-1185">Reference proteome</keyword>
<name>A0ABT1TV83_9GAMM</name>
<organism evidence="3 4">
    <name type="scientific">Methylomonas rosea</name>
    <dbReference type="NCBI Taxonomy" id="2952227"/>
    <lineage>
        <taxon>Bacteria</taxon>
        <taxon>Pseudomonadati</taxon>
        <taxon>Pseudomonadota</taxon>
        <taxon>Gammaproteobacteria</taxon>
        <taxon>Methylococcales</taxon>
        <taxon>Methylococcaceae</taxon>
        <taxon>Methylomonas</taxon>
    </lineage>
</organism>
<dbReference type="PROSITE" id="PS51740">
    <property type="entry name" value="SPOVT_ABRB"/>
    <property type="match status" value="1"/>
</dbReference>
<reference evidence="3 4" key="1">
    <citation type="submission" date="2022-07" db="EMBL/GenBank/DDBJ databases">
        <title>Methylomonas rivi sp. nov., Methylomonas rosea sp. nov., Methylomonas aureus sp. nov. and Methylomonas subterranea sp. nov., four novel methanotrophs isolated from a freshwater creek and the deep terrestrial subsurface.</title>
        <authorList>
            <person name="Abin C."/>
            <person name="Sankaranarayanan K."/>
            <person name="Garner C."/>
            <person name="Sindelar R."/>
            <person name="Kotary K."/>
            <person name="Garner R."/>
            <person name="Barclay S."/>
            <person name="Lawson P."/>
            <person name="Krumholz L."/>
        </authorList>
    </citation>
    <scope>NUCLEOTIDE SEQUENCE [LARGE SCALE GENOMIC DNA]</scope>
    <source>
        <strain evidence="3 4">WSC-7</strain>
    </source>
</reference>
<evidence type="ECO:0000259" key="2">
    <source>
        <dbReference type="PROSITE" id="PS51740"/>
    </source>
</evidence>